<proteinExistence type="predicted"/>
<keyword evidence="3" id="KW-1185">Reference proteome</keyword>
<feature type="transmembrane region" description="Helical" evidence="1">
    <location>
        <begin position="6"/>
        <end position="27"/>
    </location>
</feature>
<dbReference type="AlphaFoldDB" id="A0A1Q9GI24"/>
<dbReference type="Proteomes" id="UP000186905">
    <property type="component" value="Unassembled WGS sequence"/>
</dbReference>
<dbReference type="OrthoDB" id="5828486at2"/>
<dbReference type="EMBL" id="MJIL01000085">
    <property type="protein sequence ID" value="OLQ74134.1"/>
    <property type="molecule type" value="Genomic_DNA"/>
</dbReference>
<reference evidence="2 3" key="1">
    <citation type="submission" date="2016-09" db="EMBL/GenBank/DDBJ databases">
        <title>Photobacterium proteolyticum sp. nov. a protease producing bacterium isolated from ocean sediments of Laizhou Bay.</title>
        <authorList>
            <person name="Li Y."/>
        </authorList>
    </citation>
    <scope>NUCLEOTIDE SEQUENCE [LARGE SCALE GENOMIC DNA]</scope>
    <source>
        <strain evidence="2 3">13-12</strain>
    </source>
</reference>
<protein>
    <submittedName>
        <fullName evidence="2">Uncharacterized protein</fullName>
    </submittedName>
</protein>
<keyword evidence="1" id="KW-0812">Transmembrane</keyword>
<keyword evidence="1" id="KW-0472">Membrane</keyword>
<feature type="transmembrane region" description="Helical" evidence="1">
    <location>
        <begin position="34"/>
        <end position="55"/>
    </location>
</feature>
<dbReference type="RefSeq" id="WP_075766120.1">
    <property type="nucleotide sequence ID" value="NZ_MJIL01000085.1"/>
</dbReference>
<organism evidence="2 3">
    <name type="scientific">Photobacterium proteolyticum</name>
    <dbReference type="NCBI Taxonomy" id="1903952"/>
    <lineage>
        <taxon>Bacteria</taxon>
        <taxon>Pseudomonadati</taxon>
        <taxon>Pseudomonadota</taxon>
        <taxon>Gammaproteobacteria</taxon>
        <taxon>Vibrionales</taxon>
        <taxon>Vibrionaceae</taxon>
        <taxon>Photobacterium</taxon>
    </lineage>
</organism>
<evidence type="ECO:0000313" key="2">
    <source>
        <dbReference type="EMBL" id="OLQ74134.1"/>
    </source>
</evidence>
<comment type="caution">
    <text evidence="2">The sequence shown here is derived from an EMBL/GenBank/DDBJ whole genome shotgun (WGS) entry which is preliminary data.</text>
</comment>
<name>A0A1Q9GI24_9GAMM</name>
<evidence type="ECO:0000313" key="3">
    <source>
        <dbReference type="Proteomes" id="UP000186905"/>
    </source>
</evidence>
<keyword evidence="1" id="KW-1133">Transmembrane helix</keyword>
<sequence length="81" mass="9099">MSLSAVNFLPLSLLLAPVSALLLWFALKKKKVWLIRLAMVGLVFAALLLVVFQYLDFKQFENCLSQGANYGVFRGSCIQFN</sequence>
<gene>
    <name evidence="2" type="ORF">BIT28_19860</name>
</gene>
<evidence type="ECO:0000256" key="1">
    <source>
        <dbReference type="SAM" id="Phobius"/>
    </source>
</evidence>
<accession>A0A1Q9GI24</accession>